<evidence type="ECO:0000256" key="2">
    <source>
        <dbReference type="ARBA" id="ARBA00022747"/>
    </source>
</evidence>
<proteinExistence type="inferred from homology"/>
<keyword evidence="6" id="KW-1185">Reference proteome</keyword>
<dbReference type="PANTHER" id="PTHR43140:SF1">
    <property type="entry name" value="TYPE I RESTRICTION ENZYME ECOKI SPECIFICITY SUBUNIT"/>
    <property type="match status" value="1"/>
</dbReference>
<protein>
    <recommendedName>
        <fullName evidence="4">Type I restriction modification DNA specificity domain-containing protein</fullName>
    </recommendedName>
</protein>
<feature type="domain" description="Type I restriction modification DNA specificity" evidence="4">
    <location>
        <begin position="212"/>
        <end position="376"/>
    </location>
</feature>
<keyword evidence="2" id="KW-0680">Restriction system</keyword>
<dbReference type="Proteomes" id="UP000256695">
    <property type="component" value="Unassembled WGS sequence"/>
</dbReference>
<comment type="similarity">
    <text evidence="1">Belongs to the type-I restriction system S methylase family.</text>
</comment>
<dbReference type="CDD" id="cd17273">
    <property type="entry name" value="RMtype1_S_EcoJA69PI-TRD1-CR1_like"/>
    <property type="match status" value="1"/>
</dbReference>
<reference evidence="5 6" key="1">
    <citation type="submission" date="2018-04" db="EMBL/GenBank/DDBJ databases">
        <title>Novel Campyloabacter and Helicobacter Species and Strains.</title>
        <authorList>
            <person name="Mannion A.J."/>
            <person name="Shen Z."/>
            <person name="Fox J.G."/>
        </authorList>
    </citation>
    <scope>NUCLEOTIDE SEQUENCE [LARGE SCALE GENOMIC DNA]</scope>
    <source>
        <strain evidence="5 6">MIT 04-9362</strain>
    </source>
</reference>
<accession>A0A3D8J9A4</accession>
<name>A0A3D8J9A4_9HELI</name>
<evidence type="ECO:0000256" key="3">
    <source>
        <dbReference type="ARBA" id="ARBA00023125"/>
    </source>
</evidence>
<dbReference type="InterPro" id="IPR044946">
    <property type="entry name" value="Restrct_endonuc_typeI_TRD_sf"/>
</dbReference>
<evidence type="ECO:0000259" key="4">
    <source>
        <dbReference type="Pfam" id="PF01420"/>
    </source>
</evidence>
<feature type="domain" description="Type I restriction modification DNA specificity" evidence="4">
    <location>
        <begin position="11"/>
        <end position="183"/>
    </location>
</feature>
<dbReference type="InterPro" id="IPR051212">
    <property type="entry name" value="Type-I_RE_S_subunit"/>
</dbReference>
<dbReference type="InterPro" id="IPR000055">
    <property type="entry name" value="Restrct_endonuc_typeI_TRD"/>
</dbReference>
<dbReference type="Gene3D" id="3.90.220.20">
    <property type="entry name" value="DNA methylase specificity domains"/>
    <property type="match status" value="2"/>
</dbReference>
<sequence>MGIQMTPHNLPQHWQWIRLGDIAEIIGGTTPSTTNPEYWDGECPWITPAEINNDSKIIYQTKRQITQKAVKDKSLKILPIGTILLSSRAPIGKVAIVGSEMYCNQGFKNLVCDEKKIYNLYLFYFLKGKTTFLNSLGRGTTFKEISKSIVEQIEIPLPPLEIQREIVEILESKLEKITSAKAILESSLKECETYRLSLLNDAFNGNLTPHSKDWQWVRLGECLEKMTTAKLDKDTFSYIDIESIDNKTQTITTPKTLPTSKAPSRAKREVKEGDTLFSMVRPYLKNIAFVDLEFSHCVASTGFYVCRPKSNLLPKYLFFLMISPLVVNGLNQFMRGDNSPSIRSHDLENFSIPLPPLEIQREIVEILESKLEKIASAKSLLESSLKECETYRLSLLESAFKGELV</sequence>
<dbReference type="GO" id="GO:0009307">
    <property type="term" value="P:DNA restriction-modification system"/>
    <property type="evidence" value="ECO:0007669"/>
    <property type="project" value="UniProtKB-KW"/>
</dbReference>
<dbReference type="PANTHER" id="PTHR43140">
    <property type="entry name" value="TYPE-1 RESTRICTION ENZYME ECOKI SPECIFICITY PROTEIN"/>
    <property type="match status" value="1"/>
</dbReference>
<dbReference type="AlphaFoldDB" id="A0A3D8J9A4"/>
<dbReference type="OrthoDB" id="5363772at2"/>
<dbReference type="SUPFAM" id="SSF116734">
    <property type="entry name" value="DNA methylase specificity domain"/>
    <property type="match status" value="2"/>
</dbReference>
<comment type="caution">
    <text evidence="5">The sequence shown here is derived from an EMBL/GenBank/DDBJ whole genome shotgun (WGS) entry which is preliminary data.</text>
</comment>
<dbReference type="Pfam" id="PF01420">
    <property type="entry name" value="Methylase_S"/>
    <property type="match status" value="2"/>
</dbReference>
<dbReference type="EMBL" id="NXLX01000006">
    <property type="protein sequence ID" value="RDU74008.1"/>
    <property type="molecule type" value="Genomic_DNA"/>
</dbReference>
<evidence type="ECO:0000313" key="6">
    <source>
        <dbReference type="Proteomes" id="UP000256695"/>
    </source>
</evidence>
<keyword evidence="3" id="KW-0238">DNA-binding</keyword>
<gene>
    <name evidence="5" type="ORF">CQA57_03415</name>
</gene>
<organism evidence="5 6">
    <name type="scientific">Helicobacter anseris</name>
    <dbReference type="NCBI Taxonomy" id="375926"/>
    <lineage>
        <taxon>Bacteria</taxon>
        <taxon>Pseudomonadati</taxon>
        <taxon>Campylobacterota</taxon>
        <taxon>Epsilonproteobacteria</taxon>
        <taxon>Campylobacterales</taxon>
        <taxon>Helicobacteraceae</taxon>
        <taxon>Helicobacter</taxon>
    </lineage>
</organism>
<evidence type="ECO:0000313" key="5">
    <source>
        <dbReference type="EMBL" id="RDU74008.1"/>
    </source>
</evidence>
<dbReference type="GO" id="GO:0003677">
    <property type="term" value="F:DNA binding"/>
    <property type="evidence" value="ECO:0007669"/>
    <property type="project" value="UniProtKB-KW"/>
</dbReference>
<evidence type="ECO:0000256" key="1">
    <source>
        <dbReference type="ARBA" id="ARBA00010923"/>
    </source>
</evidence>